<sequence>MPQNRASKDASGAKATSQPTVVTGSPRSKVVSSRRRLSRRSAPPLSAPRNSEPPQASTQPRDDLTATPPGDSEPISGASASPPVPASKAEATTQPKDDLAATPPGDSEPISGASASPPVPKAEATTQPKDDLTATPPCDSEPISGASASPPVPASKAEATTQPRDDLAATPPGDSEPISGASASPPVPASKAEATTQPKDDLTATPPGDSEPISGASASPPVPAFKAEATTQPKDDLAATPLGDSEPISGASASPPVPASKAEATTQPKDDLTATPPGDSEPITGASASSPMPASKVETTTRPKDESLRSDNSGSISDASTEFVKQASEEDATTQHKADSLPSGHPESISVTAAEHATQASEEEVTTQHTGDSLPSGHPESISVTTAEHATRASEGEVTTQHTALPSSHPESISVTAAEHATQASEEEVTTQHTDDSSPPGNPETTSDAGASSVVPAFEGKAINQPTGECKLLTVNNCFDYDDKEEPDEALVVENTQSIDNNELFQYIHQEVKRNSKDKLIELLEILNTKIFSMEQLIQQQAENIRRLEYKIVANEETTKIIDVGVSQTTSPSGTIASISSATVSSMKQPKPTNRPIVSVSETGIIIEPTVDLSPSSTAEFNSSASASSLKTVSVTGATIEPTADLSPSSTAESNSNATASSMKTVSETGVTTEPTADCQKDEDVESREGSVVRNIQSIDPKLVQHIIREVNGNKDPEITKGQDIEYKDTNLAKEEAHENNSVREAQIMLSSGNADSNSGATGSCTAVSGTGVIIEPTADSSSTSTHRRSPPLTFHRPRGTGIRVSRDGSTVMKLDDSEIEFVYSDRPIEIGETVYLRFLEVRNFDPWFTVGFTSREPMSSVTPISLEFVENRCNRVYWTKNLKRNLYKNGTLLSYYVNPAGEIHFKINNEYKGILAYGVDTNVPLWVCLIIATYGTTLQFVDPQSLAQTEMMNSLSEEPMSAMNLLSFNNLPTHFDSEINYVSYIFTEKPLNTKHMIFIKILNVEKARSGSLAIGVTSCDPKTLKSSKLPDDPEMLKYRPEHWEVCSDVVNDLERDDELEVTMTVDREIQISRNGAPAFTVMHIYNLEPLWAFVYTYGATQKSRILIRRQISSSYNSKTSKKSKHYKSNITHAKCSSSMTPVFGQKASFQSPFGRLFNFGTSPRSTFDDCNIISDTSASATNNASTNTPNACLQSYTNDSSEMLRFHSAPGGGIRVSTDGSTAMKLNGASMGSVCSARPVNIGEKVCLRLLEVGDFDSWLAVGFTSHEPMSPFTGSTPECVENMSNHLSWMKVFKRDIYTKGTILCYFVNLAGEVHFEIGGEYKGILIEGVDISDPLWVCLIMAKRGTTLQFVDPRNLPKTETPDSVLNGLLSGMDINLPIRFDSKTDNVSYVFTGKPLETSQIISIKILKTEKTHLENLSIGVTSCDPTTLLPSDLPDDVEMLDDRPEYWEVNSDVVNRLKEGDEFKVTLTVNEEVQVSRNGAPAFTVLYIDDFEPLWAFVYTYGATQQTRILTSSHSSNLYSNKLKTPLLSSAKSVVGANDSSKATVSGARGTITQPAGGPLSNSNTSKVILRAPKLNFTGSTSSKASESGTSSNSVQSAAGGSFNSVTSNSLISGGSKLACGSSTSATIPVFEARGTSTQPTAGSSFNFVISNSSTSGGSKTACSPTALSTMQVPGAGDTITQPTPDGDVVTSHHHHPNQSNASGTPHVRPKRKSTRKIPSRRQ</sequence>
<evidence type="ECO:0000313" key="2">
    <source>
        <dbReference type="Proteomes" id="UP000824533"/>
    </source>
</evidence>
<gene>
    <name evidence="1" type="ORF">K1T71_014387</name>
</gene>
<protein>
    <submittedName>
        <fullName evidence="1">Uncharacterized protein</fullName>
    </submittedName>
</protein>
<organism evidence="1 2">
    <name type="scientific">Dendrolimus kikuchii</name>
    <dbReference type="NCBI Taxonomy" id="765133"/>
    <lineage>
        <taxon>Eukaryota</taxon>
        <taxon>Metazoa</taxon>
        <taxon>Ecdysozoa</taxon>
        <taxon>Arthropoda</taxon>
        <taxon>Hexapoda</taxon>
        <taxon>Insecta</taxon>
        <taxon>Pterygota</taxon>
        <taxon>Neoptera</taxon>
        <taxon>Endopterygota</taxon>
        <taxon>Lepidoptera</taxon>
        <taxon>Glossata</taxon>
        <taxon>Ditrysia</taxon>
        <taxon>Bombycoidea</taxon>
        <taxon>Lasiocampidae</taxon>
        <taxon>Dendrolimus</taxon>
    </lineage>
</organism>
<dbReference type="Proteomes" id="UP000824533">
    <property type="component" value="Linkage Group LG29"/>
</dbReference>
<accession>A0ACC1CE12</accession>
<comment type="caution">
    <text evidence="1">The sequence shown here is derived from an EMBL/GenBank/DDBJ whole genome shotgun (WGS) entry which is preliminary data.</text>
</comment>
<name>A0ACC1CE12_9NEOP</name>
<reference evidence="1 2" key="1">
    <citation type="journal article" date="2021" name="Front. Genet.">
        <title>Chromosome-Level Genome Assembly Reveals Significant Gene Expansion in the Toll and IMD Signaling Pathways of Dendrolimus kikuchii.</title>
        <authorList>
            <person name="Zhou J."/>
            <person name="Wu P."/>
            <person name="Xiong Z."/>
            <person name="Liu N."/>
            <person name="Zhao N."/>
            <person name="Ji M."/>
            <person name="Qiu Y."/>
            <person name="Yang B."/>
        </authorList>
    </citation>
    <scope>NUCLEOTIDE SEQUENCE [LARGE SCALE GENOMIC DNA]</scope>
    <source>
        <strain evidence="1">Ann1</strain>
    </source>
</reference>
<proteinExistence type="predicted"/>
<evidence type="ECO:0000313" key="1">
    <source>
        <dbReference type="EMBL" id="KAJ0169781.1"/>
    </source>
</evidence>
<keyword evidence="2" id="KW-1185">Reference proteome</keyword>
<dbReference type="EMBL" id="CM034415">
    <property type="protein sequence ID" value="KAJ0169781.1"/>
    <property type="molecule type" value="Genomic_DNA"/>
</dbReference>